<name>A0A9P6XN28_RHIOR</name>
<organism evidence="2 3">
    <name type="scientific">Rhizopus oryzae</name>
    <name type="common">Mucormycosis agent</name>
    <name type="synonym">Rhizopus arrhizus var. delemar</name>
    <dbReference type="NCBI Taxonomy" id="64495"/>
    <lineage>
        <taxon>Eukaryota</taxon>
        <taxon>Fungi</taxon>
        <taxon>Fungi incertae sedis</taxon>
        <taxon>Mucoromycota</taxon>
        <taxon>Mucoromycotina</taxon>
        <taxon>Mucoromycetes</taxon>
        <taxon>Mucorales</taxon>
        <taxon>Mucorineae</taxon>
        <taxon>Rhizopodaceae</taxon>
        <taxon>Rhizopus</taxon>
    </lineage>
</organism>
<dbReference type="SUPFAM" id="SSF50630">
    <property type="entry name" value="Acid proteases"/>
    <property type="match status" value="1"/>
</dbReference>
<dbReference type="AlphaFoldDB" id="A0A9P6XN28"/>
<gene>
    <name evidence="2" type="ORF">G6F51_014215</name>
</gene>
<dbReference type="GO" id="GO:0004190">
    <property type="term" value="F:aspartic-type endopeptidase activity"/>
    <property type="evidence" value="ECO:0007669"/>
    <property type="project" value="UniProtKB-KW"/>
</dbReference>
<dbReference type="EMBL" id="JAANIT010008476">
    <property type="protein sequence ID" value="KAG1529231.1"/>
    <property type="molecule type" value="Genomic_DNA"/>
</dbReference>
<comment type="caution">
    <text evidence="2">The sequence shown here is derived from an EMBL/GenBank/DDBJ whole genome shotgun (WGS) entry which is preliminary data.</text>
</comment>
<dbReference type="PROSITE" id="PS00141">
    <property type="entry name" value="ASP_PROTEASE"/>
    <property type="match status" value="1"/>
</dbReference>
<keyword evidence="1" id="KW-0378">Hydrolase</keyword>
<dbReference type="InterPro" id="IPR001969">
    <property type="entry name" value="Aspartic_peptidase_AS"/>
</dbReference>
<dbReference type="Pfam" id="PF13975">
    <property type="entry name" value="gag-asp_proteas"/>
    <property type="match status" value="1"/>
</dbReference>
<dbReference type="CDD" id="cd00303">
    <property type="entry name" value="retropepsin_like"/>
    <property type="match status" value="1"/>
</dbReference>
<dbReference type="InterPro" id="IPR021109">
    <property type="entry name" value="Peptidase_aspartic_dom_sf"/>
</dbReference>
<dbReference type="Proteomes" id="UP000717996">
    <property type="component" value="Unassembled WGS sequence"/>
</dbReference>
<keyword evidence="1" id="KW-0064">Aspartyl protease</keyword>
<evidence type="ECO:0000313" key="3">
    <source>
        <dbReference type="Proteomes" id="UP000717996"/>
    </source>
</evidence>
<evidence type="ECO:0000256" key="1">
    <source>
        <dbReference type="ARBA" id="ARBA00022750"/>
    </source>
</evidence>
<reference evidence="2" key="1">
    <citation type="journal article" date="2020" name="Microb. Genom.">
        <title>Genetic diversity of clinical and environmental Mucorales isolates obtained from an investigation of mucormycosis cases among solid organ transplant recipients.</title>
        <authorList>
            <person name="Nguyen M.H."/>
            <person name="Kaul D."/>
            <person name="Muto C."/>
            <person name="Cheng S.J."/>
            <person name="Richter R.A."/>
            <person name="Bruno V.M."/>
            <person name="Liu G."/>
            <person name="Beyhan S."/>
            <person name="Sundermann A.J."/>
            <person name="Mounaud S."/>
            <person name="Pasculle A.W."/>
            <person name="Nierman W.C."/>
            <person name="Driscoll E."/>
            <person name="Cumbie R."/>
            <person name="Clancy C.J."/>
            <person name="Dupont C.L."/>
        </authorList>
    </citation>
    <scope>NUCLEOTIDE SEQUENCE</scope>
    <source>
        <strain evidence="2">GL16</strain>
    </source>
</reference>
<evidence type="ECO:0000313" key="2">
    <source>
        <dbReference type="EMBL" id="KAG1529231.1"/>
    </source>
</evidence>
<dbReference type="GO" id="GO:0006508">
    <property type="term" value="P:proteolysis"/>
    <property type="evidence" value="ECO:0007669"/>
    <property type="project" value="InterPro"/>
</dbReference>
<protein>
    <submittedName>
        <fullName evidence="2">Uncharacterized protein</fullName>
    </submittedName>
</protein>
<keyword evidence="1" id="KW-0645">Protease</keyword>
<accession>A0A9P6XN28</accession>
<proteinExistence type="predicted"/>
<sequence length="78" mass="8554">MNATSVNTMLPTYEIYIQGQPYYALIDSGASANYIHPKIIKFADSFRTVNDQAVETANGEQTMITGEATCTMKVKGEV</sequence>
<dbReference type="Gene3D" id="2.40.70.10">
    <property type="entry name" value="Acid Proteases"/>
    <property type="match status" value="1"/>
</dbReference>